<name>A0ABX9C5L1_9BURK</name>
<comment type="caution">
    <text evidence="1">The sequence shown here is derived from an EMBL/GenBank/DDBJ whole genome shotgun (WGS) entry which is preliminary data.</text>
</comment>
<organism evidence="1 2">
    <name type="scientific">Herbaspirillum rubrisubalbicans</name>
    <dbReference type="NCBI Taxonomy" id="80842"/>
    <lineage>
        <taxon>Bacteria</taxon>
        <taxon>Pseudomonadati</taxon>
        <taxon>Pseudomonadota</taxon>
        <taxon>Betaproteobacteria</taxon>
        <taxon>Burkholderiales</taxon>
        <taxon>Oxalobacteraceae</taxon>
        <taxon>Herbaspirillum</taxon>
    </lineage>
</organism>
<dbReference type="Proteomes" id="UP000248631">
    <property type="component" value="Unassembled WGS sequence"/>
</dbReference>
<dbReference type="EMBL" id="JUGD01000008">
    <property type="protein sequence ID" value="RAM65491.1"/>
    <property type="molecule type" value="Genomic_DNA"/>
</dbReference>
<gene>
    <name evidence="1" type="ORF">RB24_07335</name>
</gene>
<evidence type="ECO:0000313" key="2">
    <source>
        <dbReference type="Proteomes" id="UP000248631"/>
    </source>
</evidence>
<accession>A0ABX9C5L1</accession>
<sequence>MRFTAQVKVMGMKASKGTLENGASYDSTKVYVEASLDDSKGNAKGFSVIEHSFGNSSEYEKYKHLTFPFTGEATFEIATTGKAQRTLLIELRPIEIAKQKAAA</sequence>
<keyword evidence="2" id="KW-1185">Reference proteome</keyword>
<evidence type="ECO:0008006" key="3">
    <source>
        <dbReference type="Google" id="ProtNLM"/>
    </source>
</evidence>
<protein>
    <recommendedName>
        <fullName evidence="3">Single-stranded DNA-binding protein</fullName>
    </recommendedName>
</protein>
<dbReference type="RefSeq" id="WP_112068111.1">
    <property type="nucleotide sequence ID" value="NZ_JUGD01000008.1"/>
</dbReference>
<proteinExistence type="predicted"/>
<evidence type="ECO:0000313" key="1">
    <source>
        <dbReference type="EMBL" id="RAM65491.1"/>
    </source>
</evidence>
<reference evidence="1 2" key="1">
    <citation type="submission" date="2014-12" db="EMBL/GenBank/DDBJ databases">
        <title>Complete genome sequence of Herbaspirillum rubrisubalbicans Os38.</title>
        <authorList>
            <person name="Chen M."/>
            <person name="An Q."/>
        </authorList>
    </citation>
    <scope>NUCLEOTIDE SEQUENCE [LARGE SCALE GENOMIC DNA]</scope>
    <source>
        <strain evidence="1 2">Os38</strain>
    </source>
</reference>